<keyword evidence="4 6" id="KW-0378">Hydrolase</keyword>
<dbReference type="STRING" id="105231.A0A1Y1IEA2"/>
<dbReference type="Pfam" id="PF09768">
    <property type="entry name" value="Peptidase_M76"/>
    <property type="match status" value="1"/>
</dbReference>
<protein>
    <recommendedName>
        <fullName evidence="6">Mitochondrial inner membrane protease ATP23</fullName>
        <ecNumber evidence="6">3.4.24.-</ecNumber>
    </recommendedName>
</protein>
<reference evidence="8 9" key="1">
    <citation type="journal article" date="2014" name="Nat. Commun.">
        <title>Klebsormidium flaccidum genome reveals primary factors for plant terrestrial adaptation.</title>
        <authorList>
            <person name="Hori K."/>
            <person name="Maruyama F."/>
            <person name="Fujisawa T."/>
            <person name="Togashi T."/>
            <person name="Yamamoto N."/>
            <person name="Seo M."/>
            <person name="Sato S."/>
            <person name="Yamada T."/>
            <person name="Mori H."/>
            <person name="Tajima N."/>
            <person name="Moriyama T."/>
            <person name="Ikeuchi M."/>
            <person name="Watanabe M."/>
            <person name="Wada H."/>
            <person name="Kobayashi K."/>
            <person name="Saito M."/>
            <person name="Masuda T."/>
            <person name="Sasaki-Sekimoto Y."/>
            <person name="Mashiguchi K."/>
            <person name="Awai K."/>
            <person name="Shimojima M."/>
            <person name="Masuda S."/>
            <person name="Iwai M."/>
            <person name="Nobusawa T."/>
            <person name="Narise T."/>
            <person name="Kondo S."/>
            <person name="Saito H."/>
            <person name="Sato R."/>
            <person name="Murakawa M."/>
            <person name="Ihara Y."/>
            <person name="Oshima-Yamada Y."/>
            <person name="Ohtaka K."/>
            <person name="Satoh M."/>
            <person name="Sonobe K."/>
            <person name="Ishii M."/>
            <person name="Ohtani R."/>
            <person name="Kanamori-Sato M."/>
            <person name="Honoki R."/>
            <person name="Miyazaki D."/>
            <person name="Mochizuki H."/>
            <person name="Umetsu J."/>
            <person name="Higashi K."/>
            <person name="Shibata D."/>
            <person name="Kamiya Y."/>
            <person name="Sato N."/>
            <person name="Nakamura Y."/>
            <person name="Tabata S."/>
            <person name="Ida S."/>
            <person name="Kurokawa K."/>
            <person name="Ohta H."/>
        </authorList>
    </citation>
    <scope>NUCLEOTIDE SEQUENCE [LARGE SCALE GENOMIC DNA]</scope>
    <source>
        <strain evidence="8 9">NIES-2285</strain>
    </source>
</reference>
<feature type="compositionally biased region" description="Low complexity" evidence="7">
    <location>
        <begin position="1"/>
        <end position="14"/>
    </location>
</feature>
<dbReference type="GO" id="GO:0005739">
    <property type="term" value="C:mitochondrion"/>
    <property type="evidence" value="ECO:0007669"/>
    <property type="project" value="GOC"/>
</dbReference>
<evidence type="ECO:0000256" key="5">
    <source>
        <dbReference type="ARBA" id="ARBA00023049"/>
    </source>
</evidence>
<evidence type="ECO:0000256" key="6">
    <source>
        <dbReference type="RuleBase" id="RU364057"/>
    </source>
</evidence>
<name>A0A1Y1IEA2_KLENI</name>
<evidence type="ECO:0000313" key="9">
    <source>
        <dbReference type="Proteomes" id="UP000054558"/>
    </source>
</evidence>
<dbReference type="GO" id="GO:0004222">
    <property type="term" value="F:metalloendopeptidase activity"/>
    <property type="evidence" value="ECO:0007669"/>
    <property type="project" value="InterPro"/>
</dbReference>
<sequence>MADASTTSTTTSTSGRRLENGRVLYGTTKEHCESMIEHSLKHNNVIKFLREAMEKAGCPVGDRFFSAMNCMMNAGGGFMPEGEGIKICYNNVVYQDEVDTGLAHELIHAYDQCRVAKLDWENVHHQACSEIRAANLSGDCHFKREIARGNFNIQKQHQVCVRRRAVLSVATNPNCTSKQAAEDAVDAVWAKCYKDTAPFDRIP</sequence>
<comment type="similarity">
    <text evidence="1 6">Belongs to the peptidase M76 family.</text>
</comment>
<feature type="region of interest" description="Disordered" evidence="7">
    <location>
        <begin position="1"/>
        <end position="20"/>
    </location>
</feature>
<dbReference type="GO" id="GO:0033615">
    <property type="term" value="P:mitochondrial proton-transporting ATP synthase complex assembly"/>
    <property type="evidence" value="ECO:0000318"/>
    <property type="project" value="GO_Central"/>
</dbReference>
<proteinExistence type="inferred from homology"/>
<organism evidence="8 9">
    <name type="scientific">Klebsormidium nitens</name>
    <name type="common">Green alga</name>
    <name type="synonym">Ulothrix nitens</name>
    <dbReference type="NCBI Taxonomy" id="105231"/>
    <lineage>
        <taxon>Eukaryota</taxon>
        <taxon>Viridiplantae</taxon>
        <taxon>Streptophyta</taxon>
        <taxon>Klebsormidiophyceae</taxon>
        <taxon>Klebsormidiales</taxon>
        <taxon>Klebsormidiaceae</taxon>
        <taxon>Klebsormidium</taxon>
    </lineage>
</organism>
<dbReference type="Proteomes" id="UP000054558">
    <property type="component" value="Unassembled WGS sequence"/>
</dbReference>
<evidence type="ECO:0000256" key="3">
    <source>
        <dbReference type="ARBA" id="ARBA00022723"/>
    </source>
</evidence>
<gene>
    <name evidence="8" type="ORF">KFL_004160050</name>
</gene>
<keyword evidence="2 6" id="KW-0645">Protease</keyword>
<accession>A0A1Y1IEA2</accession>
<dbReference type="OrthoDB" id="285308at2759"/>
<keyword evidence="5 6" id="KW-0482">Metalloprotease</keyword>
<dbReference type="PANTHER" id="PTHR21711">
    <property type="entry name" value="MITOCHONDRIAL INNER MEMBRANE PROTEASE"/>
    <property type="match status" value="1"/>
</dbReference>
<dbReference type="GO" id="GO:0034982">
    <property type="term" value="P:mitochondrial protein processing"/>
    <property type="evidence" value="ECO:0000318"/>
    <property type="project" value="GO_Central"/>
</dbReference>
<dbReference type="OMA" id="EAHQNCV"/>
<dbReference type="PANTHER" id="PTHR21711:SF0">
    <property type="entry name" value="MITOCHONDRIAL INNER MEMBRANE PROTEASE ATP23 HOMOLOG"/>
    <property type="match status" value="1"/>
</dbReference>
<evidence type="ECO:0000256" key="1">
    <source>
        <dbReference type="ARBA" id="ARBA00009915"/>
    </source>
</evidence>
<dbReference type="AlphaFoldDB" id="A0A1Y1IEA2"/>
<keyword evidence="3 6" id="KW-0479">Metal-binding</keyword>
<dbReference type="EC" id="3.4.24.-" evidence="6"/>
<evidence type="ECO:0000256" key="4">
    <source>
        <dbReference type="ARBA" id="ARBA00022801"/>
    </source>
</evidence>
<dbReference type="EMBL" id="DF237365">
    <property type="protein sequence ID" value="GAQ88292.1"/>
    <property type="molecule type" value="Genomic_DNA"/>
</dbReference>
<keyword evidence="9" id="KW-1185">Reference proteome</keyword>
<evidence type="ECO:0000256" key="7">
    <source>
        <dbReference type="SAM" id="MobiDB-lite"/>
    </source>
</evidence>
<evidence type="ECO:0000313" key="8">
    <source>
        <dbReference type="EMBL" id="GAQ88292.1"/>
    </source>
</evidence>
<evidence type="ECO:0000256" key="2">
    <source>
        <dbReference type="ARBA" id="ARBA00022670"/>
    </source>
</evidence>
<dbReference type="InterPro" id="IPR019165">
    <property type="entry name" value="Peptidase_M76_ATP23"/>
</dbReference>
<dbReference type="GO" id="GO:0046872">
    <property type="term" value="F:metal ion binding"/>
    <property type="evidence" value="ECO:0007669"/>
    <property type="project" value="UniProtKB-KW"/>
</dbReference>